<evidence type="ECO:0000256" key="14">
    <source>
        <dbReference type="SAM" id="MobiDB-lite"/>
    </source>
</evidence>
<name>A0A6A6BRM8_9PEZI</name>
<evidence type="ECO:0000256" key="12">
    <source>
        <dbReference type="ARBA" id="ARBA00047995"/>
    </source>
</evidence>
<dbReference type="GO" id="GO:0045003">
    <property type="term" value="P:double-strand break repair via synthesis-dependent strand annealing"/>
    <property type="evidence" value="ECO:0007669"/>
    <property type="project" value="TreeGrafter"/>
</dbReference>
<protein>
    <recommendedName>
        <fullName evidence="13">ATP-dependent DNA helicase</fullName>
        <ecNumber evidence="13">3.6.4.12</ecNumber>
    </recommendedName>
</protein>
<evidence type="ECO:0000256" key="13">
    <source>
        <dbReference type="RuleBase" id="RU367027"/>
    </source>
</evidence>
<evidence type="ECO:0000259" key="16">
    <source>
        <dbReference type="PROSITE" id="PS51194"/>
    </source>
</evidence>
<dbReference type="GO" id="GO:0005524">
    <property type="term" value="F:ATP binding"/>
    <property type="evidence" value="ECO:0007669"/>
    <property type="project" value="UniProtKB-UniRule"/>
</dbReference>
<feature type="domain" description="Helicase ATP-binding" evidence="15">
    <location>
        <begin position="503"/>
        <end position="671"/>
    </location>
</feature>
<dbReference type="PROSITE" id="PS51194">
    <property type="entry name" value="HELICASE_CTER"/>
    <property type="match status" value="1"/>
</dbReference>
<evidence type="ECO:0000256" key="6">
    <source>
        <dbReference type="ARBA" id="ARBA00022763"/>
    </source>
</evidence>
<dbReference type="CDD" id="cd12091">
    <property type="entry name" value="FANCM_ID"/>
    <property type="match status" value="1"/>
</dbReference>
<organism evidence="17 18">
    <name type="scientific">Aplosporella prunicola CBS 121167</name>
    <dbReference type="NCBI Taxonomy" id="1176127"/>
    <lineage>
        <taxon>Eukaryota</taxon>
        <taxon>Fungi</taxon>
        <taxon>Dikarya</taxon>
        <taxon>Ascomycota</taxon>
        <taxon>Pezizomycotina</taxon>
        <taxon>Dothideomycetes</taxon>
        <taxon>Dothideomycetes incertae sedis</taxon>
        <taxon>Botryosphaeriales</taxon>
        <taxon>Aplosporellaceae</taxon>
        <taxon>Aplosporella</taxon>
    </lineage>
</organism>
<feature type="compositionally biased region" description="Polar residues" evidence="14">
    <location>
        <begin position="179"/>
        <end position="189"/>
    </location>
</feature>
<feature type="compositionally biased region" description="Pro residues" evidence="14">
    <location>
        <begin position="144"/>
        <end position="159"/>
    </location>
</feature>
<dbReference type="SMART" id="SM00487">
    <property type="entry name" value="DEXDc"/>
    <property type="match status" value="1"/>
</dbReference>
<sequence>MPPRKRIVTVPSSSDAEVPIPWSPSPEREPQPKPVAKRKRNTRKNAEDNDEGSPKKRKRVSRKTPVDQDEAAKKPKRNSRKRLDPNQEELDFLAEEKKKSKYRIHEPDRAAALDDMFLTQLPQDESPPWKIRGPVWQKQKSQSRPPPPPVFQKPPPKPSTKPSRPYYVEKSPSGPPVPSNQSFGSTSFSKPPPKPPATTAHLQEEPRSPAKPINGIARLPFLYSSPISPFKDEANSIVFNSSPPSPQVSVRSGTVSHNIILSPKNKSNDIEKDVFVDEAVPSSLPKRPKPVQDIPVVEIDDDDFDDSVMFTPPCAKPEQTKNPPVRGNAADKLVPNGVTDLIDDSFGDFLEDGIEDFLPSVALNHPANGWPTGDAPPLRNTPTYDVEKELADLPSDAFSSSMSSSSQNRLEDGAVDDRCISPQTDVVQSRPQALAAPLTGLRQTTLFGNAGAPIASSQVNKRHNWPLANREEPPTHHKLDLEAMKTWVYPTNLGIIRDYQYNIVHRGLFHNLLVALPTGLGKTFIAATIMLNWFRWTKDAQIVFVAPTRPLVEQQVEACLGIAGIPRRETVMLTGEVSPAIRAEEWASKRVFFMTPQTIINDLKTGYCDPKKIVLLVVDEAHRATGAYSYVEVVKFMRRFNNSFRVLALTATPGADVETVQKVIDNMEISKVEIRTENSLDIQPFIHKRSIETKVFRNNKDMLICMDLFTRAVQPVLDRLNQQNAYWARDPMKLSNYGVSQSRTKWFQSDAGRKASQPLKGMVVALFAALQGLCHGVDLLKYHSIRPFYQALIDYKNNASKKYQREISDSPHFEKLLSTLRERTANPDYMGHPKLECLRQVILNHFMDAGETGPPREGHDSHTRIMVFAQWRDSAEEICRVLKLNEPMVRPHVFVGQAATKKSEGMVQKRQKEVVEQFKTGVYNTLVATSIGEEGLDIGEVDLIVCYDQGASPIRMLQRMGRTGRKRQGKIVQLHMEGKEQTDSEKSWDSYKRMQEKIASGDEFNFHDDLARRIVPKEIQPVVDKRFIEIPIENTQLDSVEPKRRKAAKRPPKKFHMPDGVRTGFTSALRMGDDDDDAAEGRPRARTKAKKADPGNEPVPIVTLEEVTLSKKELSKLERLYQNILDTDDDKEITTPLLHKHPERQRRKGKTRYLAGHGRLTKAFICMVNRMHDVDEARVNEFRSNVHMSDIEDGASADDLSEAGMEDIEEEAEAFYETPAHSRFRVDMVGEGEESSPPPTDPRMRIRSQGITLGTSDTEGEDEMEDYRLDSELADFIVDDEEQTRAPSSSLPSIQYSSRKPSRLSKVQRVESDSDDDDELPDISSLVQRKKSPVGRETVVVDSDEAETTRRQQKRRRMVVSDSESE</sequence>
<comment type="subunit">
    <text evidence="4 13">Interacts with the MHF histone-fold complex to form the FANCM-MHF complex.</text>
</comment>
<dbReference type="GeneID" id="54301318"/>
<dbReference type="RefSeq" id="XP_033402458.1">
    <property type="nucleotide sequence ID" value="XM_033543821.1"/>
</dbReference>
<proteinExistence type="inferred from homology"/>
<dbReference type="FunFam" id="3.40.50.300:FF:000861">
    <property type="entry name" value="Fanconi anemia, complementation group M"/>
    <property type="match status" value="1"/>
</dbReference>
<keyword evidence="11" id="KW-0539">Nucleus</keyword>
<evidence type="ECO:0000313" key="18">
    <source>
        <dbReference type="Proteomes" id="UP000799438"/>
    </source>
</evidence>
<dbReference type="Pfam" id="PF04851">
    <property type="entry name" value="ResIII"/>
    <property type="match status" value="1"/>
</dbReference>
<dbReference type="Gene3D" id="3.40.50.300">
    <property type="entry name" value="P-loop containing nucleotide triphosphate hydrolases"/>
    <property type="match status" value="2"/>
</dbReference>
<evidence type="ECO:0000256" key="10">
    <source>
        <dbReference type="ARBA" id="ARBA00023204"/>
    </source>
</evidence>
<keyword evidence="18" id="KW-1185">Reference proteome</keyword>
<feature type="compositionally biased region" description="Low complexity" evidence="14">
    <location>
        <begin position="1288"/>
        <end position="1298"/>
    </location>
</feature>
<feature type="compositionally biased region" description="Basic and acidic residues" evidence="14">
    <location>
        <begin position="94"/>
        <end position="112"/>
    </location>
</feature>
<accession>A0A6A6BRM8</accession>
<keyword evidence="10" id="KW-0234">DNA repair</keyword>
<dbReference type="EC" id="3.6.4.12" evidence="13"/>
<comment type="similarity">
    <text evidence="3 13">Belongs to the DEAD box helicase family. DEAH subfamily. FANCM sub-subfamily.</text>
</comment>
<feature type="compositionally biased region" description="Basic and acidic residues" evidence="14">
    <location>
        <begin position="64"/>
        <end position="73"/>
    </location>
</feature>
<keyword evidence="8" id="KW-0347">Helicase</keyword>
<evidence type="ECO:0000313" key="17">
    <source>
        <dbReference type="EMBL" id="KAF2146749.1"/>
    </source>
</evidence>
<dbReference type="InterPro" id="IPR001650">
    <property type="entry name" value="Helicase_C-like"/>
</dbReference>
<evidence type="ECO:0000256" key="1">
    <source>
        <dbReference type="ARBA" id="ARBA00003813"/>
    </source>
</evidence>
<dbReference type="EMBL" id="ML995475">
    <property type="protein sequence ID" value="KAF2146749.1"/>
    <property type="molecule type" value="Genomic_DNA"/>
</dbReference>
<dbReference type="GO" id="GO:0036297">
    <property type="term" value="P:interstrand cross-link repair"/>
    <property type="evidence" value="ECO:0007669"/>
    <property type="project" value="TreeGrafter"/>
</dbReference>
<comment type="catalytic activity">
    <reaction evidence="12 13">
        <text>ATP + H2O = ADP + phosphate + H(+)</text>
        <dbReference type="Rhea" id="RHEA:13065"/>
        <dbReference type="ChEBI" id="CHEBI:15377"/>
        <dbReference type="ChEBI" id="CHEBI:15378"/>
        <dbReference type="ChEBI" id="CHEBI:30616"/>
        <dbReference type="ChEBI" id="CHEBI:43474"/>
        <dbReference type="ChEBI" id="CHEBI:456216"/>
        <dbReference type="EC" id="3.6.4.12"/>
    </reaction>
</comment>
<evidence type="ECO:0000256" key="8">
    <source>
        <dbReference type="ARBA" id="ARBA00022806"/>
    </source>
</evidence>
<feature type="compositionally biased region" description="Basic residues" evidence="14">
    <location>
        <begin position="1043"/>
        <end position="1055"/>
    </location>
</feature>
<gene>
    <name evidence="17" type="ORF">K452DRAFT_314977</name>
</gene>
<dbReference type="GO" id="GO:0005634">
    <property type="term" value="C:nucleus"/>
    <property type="evidence" value="ECO:0007669"/>
    <property type="project" value="UniProtKB-SubCell"/>
</dbReference>
<dbReference type="Pfam" id="PF00271">
    <property type="entry name" value="Helicase_C"/>
    <property type="match status" value="1"/>
</dbReference>
<dbReference type="PROSITE" id="PS51192">
    <property type="entry name" value="HELICASE_ATP_BIND_1"/>
    <property type="match status" value="1"/>
</dbReference>
<evidence type="ECO:0000256" key="9">
    <source>
        <dbReference type="ARBA" id="ARBA00022840"/>
    </source>
</evidence>
<evidence type="ECO:0000256" key="3">
    <source>
        <dbReference type="ARBA" id="ARBA00009889"/>
    </source>
</evidence>
<dbReference type="InterPro" id="IPR039686">
    <property type="entry name" value="FANCM/Mph1-like_ID"/>
</dbReference>
<keyword evidence="9" id="KW-0067">ATP-binding</keyword>
<dbReference type="CDD" id="cd18801">
    <property type="entry name" value="SF2_C_FANCM_Hef"/>
    <property type="match status" value="1"/>
</dbReference>
<dbReference type="CDD" id="cd18033">
    <property type="entry name" value="DEXDc_FANCM"/>
    <property type="match status" value="1"/>
</dbReference>
<dbReference type="GO" id="GO:0000400">
    <property type="term" value="F:four-way junction DNA binding"/>
    <property type="evidence" value="ECO:0007669"/>
    <property type="project" value="TreeGrafter"/>
</dbReference>
<dbReference type="Proteomes" id="UP000799438">
    <property type="component" value="Unassembled WGS sequence"/>
</dbReference>
<feature type="domain" description="Helicase C-terminal" evidence="16">
    <location>
        <begin position="842"/>
        <end position="1012"/>
    </location>
</feature>
<keyword evidence="6" id="KW-0227">DNA damage</keyword>
<feature type="region of interest" description="Disordered" evidence="14">
    <location>
        <begin position="1039"/>
        <end position="1097"/>
    </location>
</feature>
<evidence type="ECO:0000256" key="11">
    <source>
        <dbReference type="ARBA" id="ARBA00023242"/>
    </source>
</evidence>
<dbReference type="GO" id="GO:0043138">
    <property type="term" value="F:3'-5' DNA helicase activity"/>
    <property type="evidence" value="ECO:0007669"/>
    <property type="project" value="InterPro"/>
</dbReference>
<feature type="region of interest" description="Disordered" evidence="14">
    <location>
        <begin position="1"/>
        <end position="213"/>
    </location>
</feature>
<dbReference type="SUPFAM" id="SSF52540">
    <property type="entry name" value="P-loop containing nucleoside triphosphate hydrolases"/>
    <property type="match status" value="1"/>
</dbReference>
<comment type="function">
    <text evidence="1 13">ATP-dependent DNA helicase involved in DNA damage repair by homologous recombination and in genome maintenance. Capable of unwinding D-loops. Plays a role in limiting crossover recombinants during mitotic DNA double-strand break (DSB) repair. Component of a FANCM-MHF complex which promotes gene conversion at blocked replication forks, probably by reversal of the stalled fork.</text>
</comment>
<evidence type="ECO:0000259" key="15">
    <source>
        <dbReference type="PROSITE" id="PS51192"/>
    </source>
</evidence>
<dbReference type="InterPro" id="IPR027417">
    <property type="entry name" value="P-loop_NTPase"/>
</dbReference>
<dbReference type="GO" id="GO:0016787">
    <property type="term" value="F:hydrolase activity"/>
    <property type="evidence" value="ECO:0007669"/>
    <property type="project" value="UniProtKB-KW"/>
</dbReference>
<evidence type="ECO:0000256" key="4">
    <source>
        <dbReference type="ARBA" id="ARBA00011390"/>
    </source>
</evidence>
<feature type="region of interest" description="Disordered" evidence="14">
    <location>
        <begin position="1279"/>
        <end position="1366"/>
    </location>
</feature>
<dbReference type="InterPro" id="IPR044749">
    <property type="entry name" value="FANCM_DEXDc"/>
</dbReference>
<keyword evidence="5" id="KW-0547">Nucleotide-binding</keyword>
<reference evidence="17" key="1">
    <citation type="journal article" date="2020" name="Stud. Mycol.">
        <title>101 Dothideomycetes genomes: a test case for predicting lifestyles and emergence of pathogens.</title>
        <authorList>
            <person name="Haridas S."/>
            <person name="Albert R."/>
            <person name="Binder M."/>
            <person name="Bloem J."/>
            <person name="Labutti K."/>
            <person name="Salamov A."/>
            <person name="Andreopoulos B."/>
            <person name="Baker S."/>
            <person name="Barry K."/>
            <person name="Bills G."/>
            <person name="Bluhm B."/>
            <person name="Cannon C."/>
            <person name="Castanera R."/>
            <person name="Culley D."/>
            <person name="Daum C."/>
            <person name="Ezra D."/>
            <person name="Gonzalez J."/>
            <person name="Henrissat B."/>
            <person name="Kuo A."/>
            <person name="Liang C."/>
            <person name="Lipzen A."/>
            <person name="Lutzoni F."/>
            <person name="Magnuson J."/>
            <person name="Mondo S."/>
            <person name="Nolan M."/>
            <person name="Ohm R."/>
            <person name="Pangilinan J."/>
            <person name="Park H.-J."/>
            <person name="Ramirez L."/>
            <person name="Alfaro M."/>
            <person name="Sun H."/>
            <person name="Tritt A."/>
            <person name="Yoshinaga Y."/>
            <person name="Zwiers L.-H."/>
            <person name="Turgeon B."/>
            <person name="Goodwin S."/>
            <person name="Spatafora J."/>
            <person name="Crous P."/>
            <person name="Grigoriev I."/>
        </authorList>
    </citation>
    <scope>NUCLEOTIDE SEQUENCE</scope>
    <source>
        <strain evidence="17">CBS 121167</strain>
    </source>
</reference>
<dbReference type="OrthoDB" id="164902at2759"/>
<evidence type="ECO:0000256" key="2">
    <source>
        <dbReference type="ARBA" id="ARBA00004123"/>
    </source>
</evidence>
<dbReference type="PANTHER" id="PTHR14025">
    <property type="entry name" value="FANCONI ANEMIA GROUP M FANCM FAMILY MEMBER"/>
    <property type="match status" value="1"/>
</dbReference>
<feature type="region of interest" description="Disordered" evidence="14">
    <location>
        <begin position="1229"/>
        <end position="1262"/>
    </location>
</feature>
<evidence type="ECO:0000256" key="5">
    <source>
        <dbReference type="ARBA" id="ARBA00022741"/>
    </source>
</evidence>
<dbReference type="GO" id="GO:0009378">
    <property type="term" value="F:four-way junction helicase activity"/>
    <property type="evidence" value="ECO:0007669"/>
    <property type="project" value="TreeGrafter"/>
</dbReference>
<dbReference type="InterPro" id="IPR014001">
    <property type="entry name" value="Helicase_ATP-bd"/>
</dbReference>
<comment type="subcellular location">
    <subcellularLocation>
        <location evidence="2 13">Nucleus</location>
    </subcellularLocation>
</comment>
<keyword evidence="7" id="KW-0378">Hydrolase</keyword>
<dbReference type="SMART" id="SM00490">
    <property type="entry name" value="HELICc"/>
    <property type="match status" value="1"/>
</dbReference>
<evidence type="ECO:0000256" key="7">
    <source>
        <dbReference type="ARBA" id="ARBA00022801"/>
    </source>
</evidence>
<dbReference type="PANTHER" id="PTHR14025:SF20">
    <property type="entry name" value="FANCONI ANEMIA GROUP M PROTEIN"/>
    <property type="match status" value="1"/>
</dbReference>
<dbReference type="InterPro" id="IPR006935">
    <property type="entry name" value="Helicase/UvrB_N"/>
</dbReference>